<dbReference type="EMBL" id="MRWD01000067">
    <property type="protein sequence ID" value="ORJ19220.1"/>
    <property type="molecule type" value="Genomic_DNA"/>
</dbReference>
<sequence length="162" mass="18674">MKNWYLVYCNYNQEDRAIINLERQGVQVFCPMLSQDNHSPHKKGGYMFPRYLFCLFNPEVTSKTTINSTRGVSQLIKFGGRQEIIPNIVIESLMFYIERSPEAEFKGGESPNLKKLSEDLSAIIKGILSECESDKRVLLFFSLYSLIVRDIAKEIVKIPVKK</sequence>
<dbReference type="SMART" id="SM00738">
    <property type="entry name" value="NGN"/>
    <property type="match status" value="1"/>
</dbReference>
<name>A0ABX3TVH1_9GAMM</name>
<evidence type="ECO:0000313" key="3">
    <source>
        <dbReference type="EMBL" id="ORJ19220.1"/>
    </source>
</evidence>
<dbReference type="Pfam" id="PF02357">
    <property type="entry name" value="NusG"/>
    <property type="match status" value="1"/>
</dbReference>
<evidence type="ECO:0000313" key="4">
    <source>
        <dbReference type="Proteomes" id="UP000192722"/>
    </source>
</evidence>
<dbReference type="Proteomes" id="UP000192722">
    <property type="component" value="Unassembled WGS sequence"/>
</dbReference>
<dbReference type="Gene3D" id="3.30.70.940">
    <property type="entry name" value="NusG, N-terminal domain"/>
    <property type="match status" value="1"/>
</dbReference>
<dbReference type="RefSeq" id="WP_084984258.1">
    <property type="nucleotide sequence ID" value="NZ_CBCSCF010000021.1"/>
</dbReference>
<accession>A0ABX3TVH1</accession>
<protein>
    <recommendedName>
        <fullName evidence="2">NusG-like N-terminal domain-containing protein</fullName>
    </recommendedName>
</protein>
<dbReference type="InterPro" id="IPR006645">
    <property type="entry name" value="NGN-like_dom"/>
</dbReference>
<evidence type="ECO:0000256" key="1">
    <source>
        <dbReference type="ARBA" id="ARBA00023163"/>
    </source>
</evidence>
<keyword evidence="4" id="KW-1185">Reference proteome</keyword>
<evidence type="ECO:0000259" key="2">
    <source>
        <dbReference type="SMART" id="SM00738"/>
    </source>
</evidence>
<keyword evidence="1" id="KW-0804">Transcription</keyword>
<dbReference type="InterPro" id="IPR036735">
    <property type="entry name" value="NGN_dom_sf"/>
</dbReference>
<gene>
    <name evidence="3" type="ORF">BS639_21155</name>
</gene>
<feature type="domain" description="NusG-like N-terminal" evidence="2">
    <location>
        <begin position="1"/>
        <end position="97"/>
    </location>
</feature>
<reference evidence="3 4" key="1">
    <citation type="journal article" date="2017" name="Int. J. Syst. Evol. Microbiol.">
        <title>Rouxiella badensis sp. nov. and Rouxiella silvae sp. nov. isolated from peat bog soil in Germany and emendation of the genus description.</title>
        <authorList>
            <person name="Le Fleche-Mateos A."/>
            <person name="Kugler J.H."/>
            <person name="Hansen S.H."/>
            <person name="Syldatk C."/>
            <person name="Hausmann R."/>
            <person name="Lomprez F."/>
            <person name="Vandenbogaert M."/>
            <person name="Manuguerra J.C."/>
            <person name="Grimont P.A."/>
        </authorList>
    </citation>
    <scope>NUCLEOTIDE SEQUENCE [LARGE SCALE GENOMIC DNA]</scope>
    <source>
        <strain evidence="3 4">213</strain>
    </source>
</reference>
<organism evidence="3 4">
    <name type="scientific">Rouxiella silvae</name>
    <dbReference type="NCBI Taxonomy" id="1646373"/>
    <lineage>
        <taxon>Bacteria</taxon>
        <taxon>Pseudomonadati</taxon>
        <taxon>Pseudomonadota</taxon>
        <taxon>Gammaproteobacteria</taxon>
        <taxon>Enterobacterales</taxon>
        <taxon>Yersiniaceae</taxon>
        <taxon>Rouxiella</taxon>
    </lineage>
</organism>
<comment type="caution">
    <text evidence="3">The sequence shown here is derived from an EMBL/GenBank/DDBJ whole genome shotgun (WGS) entry which is preliminary data.</text>
</comment>
<dbReference type="SUPFAM" id="SSF82679">
    <property type="entry name" value="N-utilization substance G protein NusG, N-terminal domain"/>
    <property type="match status" value="1"/>
</dbReference>
<proteinExistence type="predicted"/>